<evidence type="ECO:0000256" key="2">
    <source>
        <dbReference type="ARBA" id="ARBA00022448"/>
    </source>
</evidence>
<keyword evidence="2 7" id="KW-0813">Transport</keyword>
<dbReference type="PANTHER" id="PTHR11910">
    <property type="entry name" value="ATP SYNTHASE DELTA CHAIN"/>
    <property type="match status" value="1"/>
</dbReference>
<dbReference type="GO" id="GO:0045259">
    <property type="term" value="C:proton-transporting ATP synthase complex"/>
    <property type="evidence" value="ECO:0007669"/>
    <property type="project" value="UniProtKB-KW"/>
</dbReference>
<reference evidence="8 9" key="1">
    <citation type="submission" date="2019-04" db="EMBL/GenBank/DDBJ databases">
        <title>Microbes associate with the intestines of laboratory mice.</title>
        <authorList>
            <person name="Navarre W."/>
            <person name="Wong E."/>
            <person name="Huang K."/>
            <person name="Tropini C."/>
            <person name="Ng K."/>
            <person name="Yu B."/>
        </authorList>
    </citation>
    <scope>NUCLEOTIDE SEQUENCE [LARGE SCALE GENOMIC DNA]</scope>
    <source>
        <strain evidence="8 9">NM07_P-09</strain>
    </source>
</reference>
<keyword evidence="7" id="KW-1003">Cell membrane</keyword>
<dbReference type="OrthoDB" id="3186352at2"/>
<dbReference type="AlphaFoldDB" id="A0A4S2F1Z6"/>
<keyword evidence="7" id="KW-0139">CF(1)</keyword>
<dbReference type="EMBL" id="SRYE01000001">
    <property type="protein sequence ID" value="TGY62958.1"/>
    <property type="molecule type" value="Genomic_DNA"/>
</dbReference>
<dbReference type="RefSeq" id="WP_136011586.1">
    <property type="nucleotide sequence ID" value="NZ_SRYE01000001.1"/>
</dbReference>
<proteinExistence type="inferred from homology"/>
<evidence type="ECO:0000256" key="4">
    <source>
        <dbReference type="ARBA" id="ARBA00023065"/>
    </source>
</evidence>
<evidence type="ECO:0000256" key="5">
    <source>
        <dbReference type="ARBA" id="ARBA00023136"/>
    </source>
</evidence>
<comment type="function">
    <text evidence="7">This protein is part of the stalk that links CF(0) to CF(1). It either transmits conformational changes from CF(0) to CF(1) or is implicated in proton conduction.</text>
</comment>
<comment type="caution">
    <text evidence="8">The sequence shown here is derived from an EMBL/GenBank/DDBJ whole genome shotgun (WGS) entry which is preliminary data.</text>
</comment>
<gene>
    <name evidence="7" type="primary">atpH</name>
    <name evidence="8" type="ORF">E5334_00065</name>
</gene>
<keyword evidence="5 7" id="KW-0472">Membrane</keyword>
<protein>
    <recommendedName>
        <fullName evidence="7">ATP synthase subunit delta</fullName>
    </recommendedName>
    <alternativeName>
        <fullName evidence="7">ATP synthase F(1) sector subunit delta</fullName>
    </alternativeName>
    <alternativeName>
        <fullName evidence="7">F-type ATPase subunit delta</fullName>
        <shortName evidence="7">F-ATPase subunit delta</shortName>
    </alternativeName>
</protein>
<dbReference type="GO" id="GO:0005886">
    <property type="term" value="C:plasma membrane"/>
    <property type="evidence" value="ECO:0007669"/>
    <property type="project" value="UniProtKB-SubCell"/>
</dbReference>
<name>A0A4S2F1Z6_9ACTN</name>
<evidence type="ECO:0000256" key="6">
    <source>
        <dbReference type="ARBA" id="ARBA00023310"/>
    </source>
</evidence>
<keyword evidence="4 7" id="KW-0406">Ion transport</keyword>
<accession>A0A4S2F1Z6</accession>
<evidence type="ECO:0000256" key="3">
    <source>
        <dbReference type="ARBA" id="ARBA00022781"/>
    </source>
</evidence>
<dbReference type="Proteomes" id="UP000310263">
    <property type="component" value="Unassembled WGS sequence"/>
</dbReference>
<dbReference type="HAMAP" id="MF_01416">
    <property type="entry name" value="ATP_synth_delta_bact"/>
    <property type="match status" value="1"/>
</dbReference>
<comment type="function">
    <text evidence="7">F(1)F(0) ATP synthase produces ATP from ADP in the presence of a proton or sodium gradient. F-type ATPases consist of two structural domains, F(1) containing the extramembraneous catalytic core and F(0) containing the membrane proton channel, linked together by a central stalk and a peripheral stalk. During catalysis, ATP synthesis in the catalytic domain of F(1) is coupled via a rotary mechanism of the central stalk subunits to proton translocation.</text>
</comment>
<organism evidence="8 9">
    <name type="scientific">Muricaecibacterium torontonense</name>
    <dbReference type="NCBI Taxonomy" id="3032871"/>
    <lineage>
        <taxon>Bacteria</taxon>
        <taxon>Bacillati</taxon>
        <taxon>Actinomycetota</taxon>
        <taxon>Coriobacteriia</taxon>
        <taxon>Coriobacteriales</taxon>
        <taxon>Atopobiaceae</taxon>
        <taxon>Muricaecibacterium</taxon>
    </lineage>
</organism>
<evidence type="ECO:0000256" key="7">
    <source>
        <dbReference type="HAMAP-Rule" id="MF_01416"/>
    </source>
</evidence>
<keyword evidence="3 7" id="KW-0375">Hydrogen ion transport</keyword>
<evidence type="ECO:0000313" key="8">
    <source>
        <dbReference type="EMBL" id="TGY62958.1"/>
    </source>
</evidence>
<comment type="similarity">
    <text evidence="7">Belongs to the ATPase delta chain family.</text>
</comment>
<dbReference type="Pfam" id="PF00213">
    <property type="entry name" value="OSCP"/>
    <property type="match status" value="1"/>
</dbReference>
<keyword evidence="9" id="KW-1185">Reference proteome</keyword>
<keyword evidence="6 7" id="KW-0066">ATP synthesis</keyword>
<evidence type="ECO:0000313" key="9">
    <source>
        <dbReference type="Proteomes" id="UP000310263"/>
    </source>
</evidence>
<dbReference type="InterPro" id="IPR000711">
    <property type="entry name" value="ATPase_OSCP/dsu"/>
</dbReference>
<comment type="subcellular location">
    <subcellularLocation>
        <location evidence="7">Cell membrane</location>
        <topology evidence="7">Peripheral membrane protein</topology>
    </subcellularLocation>
    <subcellularLocation>
        <location evidence="1">Membrane</location>
    </subcellularLocation>
</comment>
<evidence type="ECO:0000256" key="1">
    <source>
        <dbReference type="ARBA" id="ARBA00004370"/>
    </source>
</evidence>
<sequence length="154" mass="17237">MSTNSRMEQDKIETYARTLLEAAKAEGREKRDLHALVDLANALGEVSDTLKVILERGDENLLPEIANRYSDLVHNENDVIAVDVTTAIPLDDDMREEVEEFLSLDYGQSVFIVEHVDPSIIGGIIFNARGERRDASVKTQLENARRVLKSRGGE</sequence>
<dbReference type="GO" id="GO:0046933">
    <property type="term" value="F:proton-transporting ATP synthase activity, rotational mechanism"/>
    <property type="evidence" value="ECO:0007669"/>
    <property type="project" value="UniProtKB-UniRule"/>
</dbReference>